<evidence type="ECO:0000256" key="12">
    <source>
        <dbReference type="ARBA" id="ARBA00093608"/>
    </source>
</evidence>
<dbReference type="GO" id="GO:0004376">
    <property type="term" value="F:GPI mannosyltransferase activity"/>
    <property type="evidence" value="ECO:0007669"/>
    <property type="project" value="InterPro"/>
</dbReference>
<keyword evidence="5 13" id="KW-0328">Glycosyltransferase</keyword>
<evidence type="ECO:0000256" key="7">
    <source>
        <dbReference type="ARBA" id="ARBA00022692"/>
    </source>
</evidence>
<evidence type="ECO:0000313" key="15">
    <source>
        <dbReference type="Proteomes" id="UP001209878"/>
    </source>
</evidence>
<evidence type="ECO:0000256" key="3">
    <source>
        <dbReference type="ARBA" id="ARBA00011071"/>
    </source>
</evidence>
<evidence type="ECO:0000256" key="10">
    <source>
        <dbReference type="ARBA" id="ARBA00023136"/>
    </source>
</evidence>
<keyword evidence="15" id="KW-1185">Reference proteome</keyword>
<feature type="transmembrane region" description="Helical" evidence="13">
    <location>
        <begin position="114"/>
        <end position="132"/>
    </location>
</feature>
<dbReference type="GO" id="GO:0051751">
    <property type="term" value="F:alpha-1,4-mannosyltransferase activity"/>
    <property type="evidence" value="ECO:0007669"/>
    <property type="project" value="InterPro"/>
</dbReference>
<accession>A0AAD9PEF8</accession>
<dbReference type="Proteomes" id="UP001209878">
    <property type="component" value="Unassembled WGS sequence"/>
</dbReference>
<dbReference type="Pfam" id="PF05007">
    <property type="entry name" value="Mannosyl_trans"/>
    <property type="match status" value="1"/>
</dbReference>
<evidence type="ECO:0000256" key="5">
    <source>
        <dbReference type="ARBA" id="ARBA00022676"/>
    </source>
</evidence>
<feature type="transmembrane region" description="Helical" evidence="13">
    <location>
        <begin position="56"/>
        <end position="79"/>
    </location>
</feature>
<comment type="similarity">
    <text evidence="3 13">Belongs to the PIGM family.</text>
</comment>
<evidence type="ECO:0000256" key="1">
    <source>
        <dbReference type="ARBA" id="ARBA00004477"/>
    </source>
</evidence>
<organism evidence="14 15">
    <name type="scientific">Ridgeia piscesae</name>
    <name type="common">Tubeworm</name>
    <dbReference type="NCBI Taxonomy" id="27915"/>
    <lineage>
        <taxon>Eukaryota</taxon>
        <taxon>Metazoa</taxon>
        <taxon>Spiralia</taxon>
        <taxon>Lophotrochozoa</taxon>
        <taxon>Annelida</taxon>
        <taxon>Polychaeta</taxon>
        <taxon>Sedentaria</taxon>
        <taxon>Canalipalpata</taxon>
        <taxon>Sabellida</taxon>
        <taxon>Siboglinidae</taxon>
        <taxon>Ridgeia</taxon>
    </lineage>
</organism>
<reference evidence="14" key="1">
    <citation type="journal article" date="2023" name="Mol. Biol. Evol.">
        <title>Third-Generation Sequencing Reveals the Adaptive Role of the Epigenome in Three Deep-Sea Polychaetes.</title>
        <authorList>
            <person name="Perez M."/>
            <person name="Aroh O."/>
            <person name="Sun Y."/>
            <person name="Lan Y."/>
            <person name="Juniper S.K."/>
            <person name="Young C.R."/>
            <person name="Angers B."/>
            <person name="Qian P.Y."/>
        </authorList>
    </citation>
    <scope>NUCLEOTIDE SEQUENCE</scope>
    <source>
        <strain evidence="14">R07B-5</strain>
    </source>
</reference>
<dbReference type="GO" id="GO:0006506">
    <property type="term" value="P:GPI anchor biosynthetic process"/>
    <property type="evidence" value="ECO:0007669"/>
    <property type="project" value="UniProtKB-KW"/>
</dbReference>
<dbReference type="InterPro" id="IPR007704">
    <property type="entry name" value="PIG-M"/>
</dbReference>
<evidence type="ECO:0000256" key="6">
    <source>
        <dbReference type="ARBA" id="ARBA00022679"/>
    </source>
</evidence>
<keyword evidence="7 13" id="KW-0812">Transmembrane</keyword>
<comment type="caution">
    <text evidence="14">The sequence shown here is derived from an EMBL/GenBank/DDBJ whole genome shotgun (WGS) entry which is preliminary data.</text>
</comment>
<dbReference type="EC" id="2.4.1.-" evidence="13"/>
<dbReference type="PANTHER" id="PTHR12886:SF0">
    <property type="entry name" value="GPI MANNOSYLTRANSFERASE 1"/>
    <property type="match status" value="1"/>
</dbReference>
<feature type="transmembrane region" description="Helical" evidence="13">
    <location>
        <begin position="195"/>
        <end position="216"/>
    </location>
</feature>
<keyword evidence="10 13" id="KW-0472">Membrane</keyword>
<feature type="transmembrane region" description="Helical" evidence="13">
    <location>
        <begin position="353"/>
        <end position="372"/>
    </location>
</feature>
<protein>
    <recommendedName>
        <fullName evidence="12 13">GPI alpha-1,4-mannosyltransferase I, catalytic subunit</fullName>
        <ecNumber evidence="13">2.4.1.-</ecNumber>
    </recommendedName>
    <alternativeName>
        <fullName evidence="13">GPI mannosyltransferase I</fullName>
    </alternativeName>
</protein>
<name>A0AAD9PEF8_RIDPI</name>
<dbReference type="AlphaFoldDB" id="A0AAD9PEF8"/>
<evidence type="ECO:0000313" key="14">
    <source>
        <dbReference type="EMBL" id="KAK2193037.1"/>
    </source>
</evidence>
<comment type="function">
    <text evidence="11 13">Catalytic subunit of the glycosylphosphatidylinositol-mannosyltransferase I complex which catalyzes the transfer of the first mannose, via an alpha-1,4 bond from a dolichol-phosphate-mannose (Dol-P-Man) to the glucosaminyl acyl phosphatidylinositol (GlcN-(acyl)PI) intermediate to generate alpha-D-Man-(1-&gt;4)-alpha-D-GlcN-(1-&gt;6)-(1-radyl,2-acyl-sn-glycero-3-phospho)-2-acyl-inositol and participates in the sixth step of the glycosylphosphatidylinositol-anchor biosynthesis.</text>
</comment>
<feature type="transmembrane region" description="Helical" evidence="13">
    <location>
        <begin position="253"/>
        <end position="273"/>
    </location>
</feature>
<comment type="pathway">
    <text evidence="2 13">Glycolipid biosynthesis; glycosylphosphatidylinositol-anchor biosynthesis.</text>
</comment>
<sequence>MLYGLWQDSTMVVKYTDVDYYVFTDAAKYITEGESPYLRATYRYTPILAWLLTPNIYVSTLFGKTLFILSDVTVGFLVYKILHLRHCQHTTSILCAQLWWYNPLPITVSSRGNAESLIAVLVLGTLYCLLKRGRWYQATAAVLYATSVHMKIYPVTYALPIYLMLGWHYCKQKQWLPFRLHRWIQYDIGLNRARVMFVAIAVVSFTALTTICYMLYGNQFLEETYFYHVTRRDIRHNFSPYFLMLYLTAEEQGSFFLGLVVFIPQVALLLLVAFRYCDDLPFCCFLQTFIFVTFNKVCTSQYFLWYLSLLPLVIPQLRLTIRDAVAMVTLWFAGQGLWLLPAFYLEFKGVNSFIWLWTSGLLFLAINVWIAYKLITNFTHKPICWQGQMVGLPRKDLLTLDEIISIAFHKVTGKRKVTHRRTGGKLKTKKS</sequence>
<evidence type="ECO:0000256" key="2">
    <source>
        <dbReference type="ARBA" id="ARBA00004687"/>
    </source>
</evidence>
<dbReference type="GO" id="GO:0005789">
    <property type="term" value="C:endoplasmic reticulum membrane"/>
    <property type="evidence" value="ECO:0007669"/>
    <property type="project" value="UniProtKB-SubCell"/>
</dbReference>
<keyword evidence="4 13" id="KW-0337">GPI-anchor biosynthesis</keyword>
<evidence type="ECO:0000256" key="11">
    <source>
        <dbReference type="ARBA" id="ARBA00093408"/>
    </source>
</evidence>
<keyword evidence="8 13" id="KW-0256">Endoplasmic reticulum</keyword>
<evidence type="ECO:0000256" key="8">
    <source>
        <dbReference type="ARBA" id="ARBA00022824"/>
    </source>
</evidence>
<evidence type="ECO:0000256" key="13">
    <source>
        <dbReference type="RuleBase" id="RU365064"/>
    </source>
</evidence>
<dbReference type="EMBL" id="JAODUO010000018">
    <property type="protein sequence ID" value="KAK2193037.1"/>
    <property type="molecule type" value="Genomic_DNA"/>
</dbReference>
<keyword evidence="9 13" id="KW-1133">Transmembrane helix</keyword>
<dbReference type="GO" id="GO:1990529">
    <property type="term" value="C:glycosylphosphatidylinositol-mannosyltransferase I complex"/>
    <property type="evidence" value="ECO:0007669"/>
    <property type="project" value="TreeGrafter"/>
</dbReference>
<evidence type="ECO:0000256" key="4">
    <source>
        <dbReference type="ARBA" id="ARBA00022502"/>
    </source>
</evidence>
<proteinExistence type="inferred from homology"/>
<comment type="subcellular location">
    <subcellularLocation>
        <location evidence="1 13">Endoplasmic reticulum membrane</location>
        <topology evidence="1 13">Multi-pass membrane protein</topology>
    </subcellularLocation>
</comment>
<feature type="transmembrane region" description="Helical" evidence="13">
    <location>
        <begin position="328"/>
        <end position="347"/>
    </location>
</feature>
<dbReference type="PANTHER" id="PTHR12886">
    <property type="entry name" value="PIG-M MANNOSYLTRANSFERASE"/>
    <property type="match status" value="1"/>
</dbReference>
<gene>
    <name evidence="14" type="ORF">NP493_18g08009</name>
</gene>
<keyword evidence="6 13" id="KW-0808">Transferase</keyword>
<feature type="transmembrane region" description="Helical" evidence="13">
    <location>
        <begin position="152"/>
        <end position="170"/>
    </location>
</feature>
<evidence type="ECO:0000256" key="9">
    <source>
        <dbReference type="ARBA" id="ARBA00022989"/>
    </source>
</evidence>